<gene>
    <name evidence="2" type="ORF">GMA7_49</name>
</gene>
<dbReference type="GeneID" id="26517409"/>
<dbReference type="InterPro" id="IPR010093">
    <property type="entry name" value="SinI_DNA-bd"/>
</dbReference>
<dbReference type="EMBL" id="KR063278">
    <property type="protein sequence ID" value="AKJ72486.1"/>
    <property type="molecule type" value="Genomic_DNA"/>
</dbReference>
<evidence type="ECO:0000313" key="2">
    <source>
        <dbReference type="EMBL" id="AKJ72486.1"/>
    </source>
</evidence>
<accession>A0A0K0N759</accession>
<name>A0A0K0N759_9CAUD</name>
<dbReference type="RefSeq" id="YP_009189186.1">
    <property type="nucleotide sequence ID" value="NC_028673.1"/>
</dbReference>
<keyword evidence="3" id="KW-1185">Reference proteome</keyword>
<dbReference type="NCBIfam" id="TIGR01764">
    <property type="entry name" value="excise"/>
    <property type="match status" value="1"/>
</dbReference>
<dbReference type="InterPro" id="IPR009061">
    <property type="entry name" value="DNA-bd_dom_put_sf"/>
</dbReference>
<sequence length="61" mass="6994">MRIAPDQELLNTREVSEILMVTEATVRVKLREGVFPNASRPGKSWLIPRSDVHKYIKESNS</sequence>
<reference evidence="2 3" key="1">
    <citation type="journal article" date="2015" name="PLoS ONE">
        <title>Lysis to Kill: Evaluation of the Lytic Abilities, and Genomics of Nine Bacteriophages Infective for Gordonia spp. and Their Potential Use in Activated Sludge Foam Biocontrol.</title>
        <authorList>
            <person name="Dyson Z.A."/>
            <person name="Tucci J."/>
            <person name="Seviour R.J."/>
            <person name="Petrovski S."/>
        </authorList>
    </citation>
    <scope>NUCLEOTIDE SEQUENCE [LARGE SCALE GENOMIC DNA]</scope>
</reference>
<evidence type="ECO:0000259" key="1">
    <source>
        <dbReference type="Pfam" id="PF12728"/>
    </source>
</evidence>
<protein>
    <submittedName>
        <fullName evidence="2">Putative DNA binding protein</fullName>
    </submittedName>
</protein>
<dbReference type="InterPro" id="IPR041657">
    <property type="entry name" value="HTH_17"/>
</dbReference>
<dbReference type="KEGG" id="vg:26517409"/>
<proteinExistence type="predicted"/>
<feature type="domain" description="Helix-turn-helix" evidence="1">
    <location>
        <begin position="9"/>
        <end position="58"/>
    </location>
</feature>
<dbReference type="Pfam" id="PF12728">
    <property type="entry name" value="HTH_17"/>
    <property type="match status" value="1"/>
</dbReference>
<evidence type="ECO:0000313" key="3">
    <source>
        <dbReference type="Proteomes" id="UP000202743"/>
    </source>
</evidence>
<dbReference type="Proteomes" id="UP000202743">
    <property type="component" value="Segment"/>
</dbReference>
<dbReference type="GO" id="GO:0003677">
    <property type="term" value="F:DNA binding"/>
    <property type="evidence" value="ECO:0007669"/>
    <property type="project" value="InterPro"/>
</dbReference>
<dbReference type="OrthoDB" id="27404at10239"/>
<dbReference type="SUPFAM" id="SSF46955">
    <property type="entry name" value="Putative DNA-binding domain"/>
    <property type="match status" value="1"/>
</dbReference>
<organism evidence="2 3">
    <name type="scientific">Gordonia phage GMA7</name>
    <dbReference type="NCBI Taxonomy" id="1647286"/>
    <lineage>
        <taxon>Viruses</taxon>
        <taxon>Duplodnaviria</taxon>
        <taxon>Heunggongvirae</taxon>
        <taxon>Uroviricota</taxon>
        <taxon>Caudoviricetes</taxon>
        <taxon>Getseptimavirus</taxon>
        <taxon>Getseptimavirus GMA7</taxon>
    </lineage>
</organism>